<feature type="binding site" evidence="17">
    <location>
        <position position="162"/>
    </location>
    <ligand>
        <name>a divalent metal cation</name>
        <dbReference type="ChEBI" id="CHEBI:60240"/>
        <label>1</label>
        <note>catalytic</note>
    </ligand>
</feature>
<gene>
    <name evidence="18" type="primary">dnaQ</name>
    <name evidence="20" type="ORF">SAMN05216214_111103</name>
</gene>
<evidence type="ECO:0000256" key="18">
    <source>
        <dbReference type="RuleBase" id="RU364087"/>
    </source>
</evidence>
<feature type="binding site" evidence="17">
    <location>
        <position position="9"/>
    </location>
    <ligand>
        <name>a divalent metal cation</name>
        <dbReference type="ChEBI" id="CHEBI:60240"/>
        <label>1</label>
        <note>catalytic</note>
    </ligand>
</feature>
<feature type="domain" description="Exonuclease" evidence="19">
    <location>
        <begin position="2"/>
        <end position="179"/>
    </location>
</feature>
<dbReference type="GO" id="GO:0008408">
    <property type="term" value="F:3'-5' exonuclease activity"/>
    <property type="evidence" value="ECO:0007669"/>
    <property type="project" value="TreeGrafter"/>
</dbReference>
<evidence type="ECO:0000256" key="14">
    <source>
        <dbReference type="ARBA" id="ARBA00049244"/>
    </source>
</evidence>
<accession>A0A1H7PQ79</accession>
<dbReference type="Proteomes" id="UP000185766">
    <property type="component" value="Unassembled WGS sequence"/>
</dbReference>
<feature type="binding site" evidence="17">
    <location>
        <position position="7"/>
    </location>
    <ligand>
        <name>a divalent metal cation</name>
        <dbReference type="ChEBI" id="CHEBI:60240"/>
        <label>1</label>
        <note>catalytic</note>
    </ligand>
</feature>
<dbReference type="Gene3D" id="3.30.420.10">
    <property type="entry name" value="Ribonuclease H-like superfamily/Ribonuclease H"/>
    <property type="match status" value="1"/>
</dbReference>
<sequence length="249" mass="26926">MRQVVLDTETTGMPASDGHRIIEIGCVEVIGRRLTGRHYHVYLQPDREVDEGAFQVHGISNEFLADKPRFGDVVAEFVEFVKGAELVIHNADFDVGFLNAEFERLNRAKGTSHPLVEDICGVLDTLKMARERHPGQRNNLDALCKRYGVDNSGRDLHGALLDAEILADVYLAMTGGQTSLSLANQGAEGGGDAASATAIRRLAAGRAPLPVVQASSAELEAHEQWLAKLDKASGGSSVWRQLEGGETLN</sequence>
<dbReference type="EMBL" id="FOAS01000011">
    <property type="protein sequence ID" value="SEL38000.1"/>
    <property type="molecule type" value="Genomic_DNA"/>
</dbReference>
<evidence type="ECO:0000256" key="17">
    <source>
        <dbReference type="PIRSR" id="PIRSR606309-3"/>
    </source>
</evidence>
<reference evidence="20 21" key="1">
    <citation type="submission" date="2016-10" db="EMBL/GenBank/DDBJ databases">
        <authorList>
            <person name="de Groot N.N."/>
        </authorList>
    </citation>
    <scope>NUCLEOTIDE SEQUENCE [LARGE SCALE GENOMIC DNA]</scope>
    <source>
        <strain evidence="20 21">JCM 19513</strain>
    </source>
</reference>
<evidence type="ECO:0000256" key="4">
    <source>
        <dbReference type="ARBA" id="ARBA00022679"/>
    </source>
</evidence>
<evidence type="ECO:0000256" key="6">
    <source>
        <dbReference type="ARBA" id="ARBA00022705"/>
    </source>
</evidence>
<keyword evidence="11 17" id="KW-0460">Magnesium</keyword>
<dbReference type="SUPFAM" id="SSF53098">
    <property type="entry name" value="Ribonuclease H-like"/>
    <property type="match status" value="1"/>
</dbReference>
<comment type="cofactor">
    <cofactor evidence="1 18">
        <name>Mn(2+)</name>
        <dbReference type="ChEBI" id="CHEBI:29035"/>
    </cofactor>
</comment>
<dbReference type="NCBIfam" id="NF004316">
    <property type="entry name" value="PRK05711.1"/>
    <property type="match status" value="1"/>
</dbReference>
<dbReference type="InterPro" id="IPR006309">
    <property type="entry name" value="DnaQ_proteo"/>
</dbReference>
<evidence type="ECO:0000256" key="12">
    <source>
        <dbReference type="ARBA" id="ARBA00022932"/>
    </source>
</evidence>
<evidence type="ECO:0000256" key="10">
    <source>
        <dbReference type="ARBA" id="ARBA00022839"/>
    </source>
</evidence>
<feature type="binding site" evidence="16">
    <location>
        <position position="9"/>
    </location>
    <ligand>
        <name>substrate</name>
    </ligand>
</feature>
<evidence type="ECO:0000259" key="19">
    <source>
        <dbReference type="SMART" id="SM00479"/>
    </source>
</evidence>
<keyword evidence="4 18" id="KW-0808">Transferase</keyword>
<dbReference type="PANTHER" id="PTHR30231:SF41">
    <property type="entry name" value="DNA POLYMERASE III SUBUNIT EPSILON"/>
    <property type="match status" value="1"/>
</dbReference>
<dbReference type="FunFam" id="3.30.420.10:FF:000012">
    <property type="entry name" value="DNA polymerase III subunit epsilon"/>
    <property type="match status" value="1"/>
</dbReference>
<proteinExistence type="predicted"/>
<dbReference type="NCBIfam" id="TIGR01406">
    <property type="entry name" value="dnaQ_proteo"/>
    <property type="match status" value="1"/>
</dbReference>
<feature type="binding site" evidence="16">
    <location>
        <position position="162"/>
    </location>
    <ligand>
        <name>substrate</name>
    </ligand>
</feature>
<dbReference type="EC" id="2.7.7.7" evidence="2 18"/>
<evidence type="ECO:0000256" key="3">
    <source>
        <dbReference type="ARBA" id="ARBA00020352"/>
    </source>
</evidence>
<dbReference type="GO" id="GO:0005829">
    <property type="term" value="C:cytosol"/>
    <property type="evidence" value="ECO:0007669"/>
    <property type="project" value="TreeGrafter"/>
</dbReference>
<dbReference type="InterPro" id="IPR036397">
    <property type="entry name" value="RNaseH_sf"/>
</dbReference>
<feature type="binding site" evidence="16">
    <location>
        <position position="7"/>
    </location>
    <ligand>
        <name>substrate</name>
    </ligand>
</feature>
<evidence type="ECO:0000256" key="16">
    <source>
        <dbReference type="PIRSR" id="PIRSR606309-2"/>
    </source>
</evidence>
<comment type="catalytic activity">
    <reaction evidence="14 18">
        <text>DNA(n) + a 2'-deoxyribonucleoside 5'-triphosphate = DNA(n+1) + diphosphate</text>
        <dbReference type="Rhea" id="RHEA:22508"/>
        <dbReference type="Rhea" id="RHEA-COMP:17339"/>
        <dbReference type="Rhea" id="RHEA-COMP:17340"/>
        <dbReference type="ChEBI" id="CHEBI:33019"/>
        <dbReference type="ChEBI" id="CHEBI:61560"/>
        <dbReference type="ChEBI" id="CHEBI:173112"/>
        <dbReference type="EC" id="2.7.7.7"/>
    </reaction>
</comment>
<dbReference type="PANTHER" id="PTHR30231">
    <property type="entry name" value="DNA POLYMERASE III SUBUNIT EPSILON"/>
    <property type="match status" value="1"/>
</dbReference>
<keyword evidence="13 17" id="KW-0464">Manganese</keyword>
<feature type="binding site" evidence="16">
    <location>
        <position position="57"/>
    </location>
    <ligand>
        <name>substrate</name>
    </ligand>
</feature>
<dbReference type="GO" id="GO:0045004">
    <property type="term" value="P:DNA replication proofreading"/>
    <property type="evidence" value="ECO:0007669"/>
    <property type="project" value="TreeGrafter"/>
</dbReference>
<dbReference type="GO" id="GO:0003677">
    <property type="term" value="F:DNA binding"/>
    <property type="evidence" value="ECO:0007669"/>
    <property type="project" value="InterPro"/>
</dbReference>
<evidence type="ECO:0000313" key="21">
    <source>
        <dbReference type="Proteomes" id="UP000185766"/>
    </source>
</evidence>
<keyword evidence="21" id="KW-1185">Reference proteome</keyword>
<dbReference type="CDD" id="cd06131">
    <property type="entry name" value="DNA_pol_III_epsilon_Ecoli_like"/>
    <property type="match status" value="1"/>
</dbReference>
<keyword evidence="6 18" id="KW-0235">DNA replication</keyword>
<name>A0A1H7PQ79_9GAMM</name>
<protein>
    <recommendedName>
        <fullName evidence="3 18">DNA polymerase III subunit epsilon</fullName>
        <ecNumber evidence="2 18">2.7.7.7</ecNumber>
    </recommendedName>
</protein>
<keyword evidence="12 18" id="KW-0239">DNA-directed DNA polymerase</keyword>
<comment type="subunit">
    <text evidence="18">DNA polymerase III contains a core (composed of alpha, epsilon and theta chains) that associates with a tau subunit. This core dimerizes to form the POLIII' complex. PolIII' associates with the gamma complex (composed of gamma, delta, delta', psi and chi chains) and with the beta chain to form the complete DNA polymerase III complex.</text>
</comment>
<dbReference type="Pfam" id="PF00929">
    <property type="entry name" value="RNase_T"/>
    <property type="match status" value="1"/>
</dbReference>
<comment type="cofactor">
    <cofactor evidence="17">
        <name>Mg(2+)</name>
        <dbReference type="ChEBI" id="CHEBI:18420"/>
    </cofactor>
    <cofactor evidence="17">
        <name>Mn(2+)</name>
        <dbReference type="ChEBI" id="CHEBI:29035"/>
    </cofactor>
    <text evidence="17">Binds 2 divalent metal cations. Magnesium or manganese.</text>
</comment>
<dbReference type="SMART" id="SM00479">
    <property type="entry name" value="EXOIII"/>
    <property type="match status" value="1"/>
</dbReference>
<dbReference type="NCBIfam" id="TIGR00573">
    <property type="entry name" value="dnaq"/>
    <property type="match status" value="1"/>
</dbReference>
<evidence type="ECO:0000256" key="11">
    <source>
        <dbReference type="ARBA" id="ARBA00022842"/>
    </source>
</evidence>
<keyword evidence="10 18" id="KW-0269">Exonuclease</keyword>
<keyword evidence="7 18" id="KW-0540">Nuclease</keyword>
<evidence type="ECO:0000256" key="8">
    <source>
        <dbReference type="ARBA" id="ARBA00022723"/>
    </source>
</evidence>
<keyword evidence="5 18" id="KW-0548">Nucleotidyltransferase</keyword>
<organism evidence="20 21">
    <name type="scientific">Atopomonas hussainii</name>
    <dbReference type="NCBI Taxonomy" id="1429083"/>
    <lineage>
        <taxon>Bacteria</taxon>
        <taxon>Pseudomonadati</taxon>
        <taxon>Pseudomonadota</taxon>
        <taxon>Gammaproteobacteria</taxon>
        <taxon>Pseudomonadales</taxon>
        <taxon>Pseudomonadaceae</taxon>
        <taxon>Atopomonas</taxon>
    </lineage>
</organism>
<dbReference type="InterPro" id="IPR013520">
    <property type="entry name" value="Ribonucl_H"/>
</dbReference>
<dbReference type="GO" id="GO:0046872">
    <property type="term" value="F:metal ion binding"/>
    <property type="evidence" value="ECO:0007669"/>
    <property type="project" value="UniProtKB-KW"/>
</dbReference>
<evidence type="ECO:0000256" key="13">
    <source>
        <dbReference type="ARBA" id="ARBA00023211"/>
    </source>
</evidence>
<evidence type="ECO:0000256" key="5">
    <source>
        <dbReference type="ARBA" id="ARBA00022695"/>
    </source>
</evidence>
<evidence type="ECO:0000256" key="1">
    <source>
        <dbReference type="ARBA" id="ARBA00001936"/>
    </source>
</evidence>
<dbReference type="InterPro" id="IPR012337">
    <property type="entry name" value="RNaseH-like_sf"/>
</dbReference>
<dbReference type="RefSeq" id="WP_074868839.1">
    <property type="nucleotide sequence ID" value="NZ_FOAS01000011.1"/>
</dbReference>
<dbReference type="STRING" id="1429083.GCA_001885685_02111"/>
<keyword evidence="8 17" id="KW-0479">Metal-binding</keyword>
<dbReference type="AlphaFoldDB" id="A0A1H7PQ79"/>
<evidence type="ECO:0000256" key="7">
    <source>
        <dbReference type="ARBA" id="ARBA00022722"/>
    </source>
</evidence>
<evidence type="ECO:0000256" key="9">
    <source>
        <dbReference type="ARBA" id="ARBA00022801"/>
    </source>
</evidence>
<evidence type="ECO:0000256" key="2">
    <source>
        <dbReference type="ARBA" id="ARBA00012417"/>
    </source>
</evidence>
<evidence type="ECO:0000313" key="20">
    <source>
        <dbReference type="EMBL" id="SEL38000.1"/>
    </source>
</evidence>
<dbReference type="GO" id="GO:0003887">
    <property type="term" value="F:DNA-directed DNA polymerase activity"/>
    <property type="evidence" value="ECO:0007669"/>
    <property type="project" value="UniProtKB-KW"/>
</dbReference>
<comment type="function">
    <text evidence="18">DNA polymerase III is a complex, multichain enzyme responsible for most of the replicative synthesis in bacteria. The epsilon subunit contain the editing function and is a proofreading 3'-5' exonuclease.</text>
</comment>
<keyword evidence="9 18" id="KW-0378">Hydrolase</keyword>
<evidence type="ECO:0000256" key="15">
    <source>
        <dbReference type="PIRSR" id="PIRSR606309-1"/>
    </source>
</evidence>
<feature type="active site" description="Proton acceptor" evidence="15">
    <location>
        <position position="157"/>
    </location>
</feature>
<dbReference type="InterPro" id="IPR006054">
    <property type="entry name" value="DnaQ"/>
</dbReference>